<reference evidence="2" key="1">
    <citation type="submission" date="2019-02" db="EMBL/GenBank/DDBJ databases">
        <authorList>
            <consortium name="Pathogen Informatics"/>
        </authorList>
    </citation>
    <scope>NUCLEOTIDE SEQUENCE</scope>
    <source>
        <strain evidence="2">3012STDY6733949</strain>
    </source>
</reference>
<name>A0A449GLK8_NOCFR</name>
<dbReference type="AlphaFoldDB" id="A0A449GLK8"/>
<evidence type="ECO:0000313" key="2">
    <source>
        <dbReference type="EMBL" id="VFA86618.1"/>
    </source>
</evidence>
<protein>
    <submittedName>
        <fullName evidence="2">Uncharacterized protein</fullName>
    </submittedName>
</protein>
<evidence type="ECO:0000256" key="1">
    <source>
        <dbReference type="SAM" id="MobiDB-lite"/>
    </source>
</evidence>
<organism evidence="2">
    <name type="scientific">Nocardia farcinica</name>
    <dbReference type="NCBI Taxonomy" id="37329"/>
    <lineage>
        <taxon>Bacteria</taxon>
        <taxon>Bacillati</taxon>
        <taxon>Actinomycetota</taxon>
        <taxon>Actinomycetes</taxon>
        <taxon>Mycobacteriales</taxon>
        <taxon>Nocardiaceae</taxon>
        <taxon>Nocardia</taxon>
    </lineage>
</organism>
<sequence length="52" mass="5795">MRPDWSEPPRAVKSISGRAVVRPDRGQLSGTQPLDATVSARSDWPEPTRPWP</sequence>
<gene>
    <name evidence="2" type="ORF">NCTC1935_04477</name>
</gene>
<feature type="region of interest" description="Disordered" evidence="1">
    <location>
        <begin position="1"/>
        <end position="52"/>
    </location>
</feature>
<dbReference type="EMBL" id="CAACYE010000005">
    <property type="protein sequence ID" value="VFA86618.1"/>
    <property type="molecule type" value="Genomic_DNA"/>
</dbReference>
<accession>A0A449GLK8</accession>
<proteinExistence type="predicted"/>